<reference evidence="1 2" key="1">
    <citation type="submission" date="2014-11" db="EMBL/GenBank/DDBJ databases">
        <title>Genome sequencing of Pantoea rodasii ND03.</title>
        <authorList>
            <person name="Muhamad Yunos N.Y."/>
            <person name="Chan K.-G."/>
        </authorList>
    </citation>
    <scope>NUCLEOTIDE SEQUENCE [LARGE SCALE GENOMIC DNA]</scope>
    <source>
        <strain evidence="1 2">ND03</strain>
    </source>
</reference>
<accession>A0A0B1R241</accession>
<comment type="caution">
    <text evidence="1">The sequence shown here is derived from an EMBL/GenBank/DDBJ whole genome shotgun (WGS) entry which is preliminary data.</text>
</comment>
<dbReference type="AlphaFoldDB" id="A0A0B1R241"/>
<evidence type="ECO:0000313" key="1">
    <source>
        <dbReference type="EMBL" id="KHJ66689.1"/>
    </source>
</evidence>
<dbReference type="Proteomes" id="UP000030853">
    <property type="component" value="Unassembled WGS sequence"/>
</dbReference>
<protein>
    <submittedName>
        <fullName evidence="1">Uncharacterized protein</fullName>
    </submittedName>
</protein>
<evidence type="ECO:0000313" key="2">
    <source>
        <dbReference type="Proteomes" id="UP000030853"/>
    </source>
</evidence>
<organism evidence="1 2">
    <name type="scientific">Pantoea rodasii</name>
    <dbReference type="NCBI Taxonomy" id="1076549"/>
    <lineage>
        <taxon>Bacteria</taxon>
        <taxon>Pseudomonadati</taxon>
        <taxon>Pseudomonadota</taxon>
        <taxon>Gammaproteobacteria</taxon>
        <taxon>Enterobacterales</taxon>
        <taxon>Erwiniaceae</taxon>
        <taxon>Pantoea</taxon>
    </lineage>
</organism>
<gene>
    <name evidence="1" type="ORF">QU24_17840</name>
</gene>
<name>A0A0B1R241_9GAMM</name>
<sequence length="113" mass="13120">MKTAYRSTFDTALQHENLNVIHKITLGKRKDITLFYNGNGTVGFTLAVPETDNSLVHFYRYGVNHSEPKKLYRSECLYSRRENFGYQDWLIRTITDEFTACDTALEELIGMKS</sequence>
<proteinExistence type="predicted"/>
<dbReference type="EMBL" id="JTJJ01000070">
    <property type="protein sequence ID" value="KHJ66689.1"/>
    <property type="molecule type" value="Genomic_DNA"/>
</dbReference>